<dbReference type="Proteomes" id="UP001228581">
    <property type="component" value="Unassembled WGS sequence"/>
</dbReference>
<accession>A0ABT7CMN2</accession>
<proteinExistence type="predicted"/>
<gene>
    <name evidence="1" type="ORF">QNI19_14960</name>
</gene>
<comment type="caution">
    <text evidence="1">The sequence shown here is derived from an EMBL/GenBank/DDBJ whole genome shotgun (WGS) entry which is preliminary data.</text>
</comment>
<evidence type="ECO:0000313" key="2">
    <source>
        <dbReference type="Proteomes" id="UP001228581"/>
    </source>
</evidence>
<reference evidence="1 2" key="1">
    <citation type="submission" date="2023-05" db="EMBL/GenBank/DDBJ databases">
        <authorList>
            <person name="Zhang X."/>
        </authorList>
    </citation>
    <scope>NUCLEOTIDE SEQUENCE [LARGE SCALE GENOMIC DNA]</scope>
    <source>
        <strain evidence="1 2">DM2B3-1</strain>
    </source>
</reference>
<dbReference type="EMBL" id="JASJOT010000009">
    <property type="protein sequence ID" value="MDJ1494242.1"/>
    <property type="molecule type" value="Genomic_DNA"/>
</dbReference>
<sequence length="65" mass="7177">MAISNDVIQDAKQLQKQFKLTDFEALSLAIQAERNLILERGLLVSPDNSYPTGLEAIAIALGYTR</sequence>
<keyword evidence="2" id="KW-1185">Reference proteome</keyword>
<organism evidence="1 2">
    <name type="scientific">Xanthocytophaga flava</name>
    <dbReference type="NCBI Taxonomy" id="3048013"/>
    <lineage>
        <taxon>Bacteria</taxon>
        <taxon>Pseudomonadati</taxon>
        <taxon>Bacteroidota</taxon>
        <taxon>Cytophagia</taxon>
        <taxon>Cytophagales</taxon>
        <taxon>Rhodocytophagaceae</taxon>
        <taxon>Xanthocytophaga</taxon>
    </lineage>
</organism>
<protein>
    <submittedName>
        <fullName evidence="1">Uncharacterized protein</fullName>
    </submittedName>
</protein>
<name>A0ABT7CMN2_9BACT</name>
<dbReference type="RefSeq" id="WP_313997248.1">
    <property type="nucleotide sequence ID" value="NZ_JASJOR010000012.1"/>
</dbReference>
<evidence type="ECO:0000313" key="1">
    <source>
        <dbReference type="EMBL" id="MDJ1494242.1"/>
    </source>
</evidence>